<dbReference type="InterPro" id="IPR001810">
    <property type="entry name" value="F-box_dom"/>
</dbReference>
<name>A0A1U7WU39_NICSY</name>
<dbReference type="PANTHER" id="PTHR31672:SF10">
    <property type="entry name" value="F-BOX DOMAIN-CONTAINING PROTEIN"/>
    <property type="match status" value="1"/>
</dbReference>
<accession>A0A1U7WU39</accession>
<protein>
    <submittedName>
        <fullName evidence="3">F-box/kelch-repeat protein At1g12170</fullName>
    </submittedName>
</protein>
<reference evidence="3" key="2">
    <citation type="submission" date="2025-08" db="UniProtKB">
        <authorList>
            <consortium name="RefSeq"/>
        </authorList>
    </citation>
    <scope>IDENTIFICATION</scope>
    <source>
        <tissue evidence="3">Leaf</tissue>
    </source>
</reference>
<dbReference type="Pfam" id="PF00646">
    <property type="entry name" value="F-box"/>
    <property type="match status" value="1"/>
</dbReference>
<dbReference type="eggNOG" id="ENOG502R6EZ">
    <property type="taxonomic scope" value="Eukaryota"/>
</dbReference>
<dbReference type="Gene3D" id="1.20.1280.50">
    <property type="match status" value="1"/>
</dbReference>
<proteinExistence type="predicted"/>
<dbReference type="AlphaFoldDB" id="A0A1U7WU39"/>
<dbReference type="InterPro" id="IPR050796">
    <property type="entry name" value="SCF_F-box_component"/>
</dbReference>
<gene>
    <name evidence="3" type="primary">LOC104232034</name>
</gene>
<evidence type="ECO:0000313" key="3">
    <source>
        <dbReference type="RefSeq" id="XP_009783432.1"/>
    </source>
</evidence>
<dbReference type="InterPro" id="IPR017451">
    <property type="entry name" value="F-box-assoc_interact_dom"/>
</dbReference>
<dbReference type="Proteomes" id="UP000189701">
    <property type="component" value="Unplaced"/>
</dbReference>
<organism evidence="2 3">
    <name type="scientific">Nicotiana sylvestris</name>
    <name type="common">Wood tobacco</name>
    <name type="synonym">South American tobacco</name>
    <dbReference type="NCBI Taxonomy" id="4096"/>
    <lineage>
        <taxon>Eukaryota</taxon>
        <taxon>Viridiplantae</taxon>
        <taxon>Streptophyta</taxon>
        <taxon>Embryophyta</taxon>
        <taxon>Tracheophyta</taxon>
        <taxon>Spermatophyta</taxon>
        <taxon>Magnoliopsida</taxon>
        <taxon>eudicotyledons</taxon>
        <taxon>Gunneridae</taxon>
        <taxon>Pentapetalae</taxon>
        <taxon>asterids</taxon>
        <taxon>lamiids</taxon>
        <taxon>Solanales</taxon>
        <taxon>Solanaceae</taxon>
        <taxon>Nicotianoideae</taxon>
        <taxon>Nicotianeae</taxon>
        <taxon>Nicotiana</taxon>
    </lineage>
</organism>
<dbReference type="NCBIfam" id="TIGR01640">
    <property type="entry name" value="F_box_assoc_1"/>
    <property type="match status" value="1"/>
</dbReference>
<evidence type="ECO:0000313" key="2">
    <source>
        <dbReference type="Proteomes" id="UP000189701"/>
    </source>
</evidence>
<dbReference type="KEGG" id="nsy:104232034"/>
<dbReference type="Pfam" id="PF08268">
    <property type="entry name" value="FBA_3"/>
    <property type="match status" value="1"/>
</dbReference>
<reference evidence="2" key="1">
    <citation type="journal article" date="2013" name="Genome Biol.">
        <title>Reference genomes and transcriptomes of Nicotiana sylvestris and Nicotiana tomentosiformis.</title>
        <authorList>
            <person name="Sierro N."/>
            <person name="Battey J.N."/>
            <person name="Ouadi S."/>
            <person name="Bovet L."/>
            <person name="Goepfert S."/>
            <person name="Bakaher N."/>
            <person name="Peitsch M.C."/>
            <person name="Ivanov N.V."/>
        </authorList>
    </citation>
    <scope>NUCLEOTIDE SEQUENCE [LARGE SCALE GENOMIC DNA]</scope>
</reference>
<dbReference type="RefSeq" id="XP_009783432.1">
    <property type="nucleotide sequence ID" value="XM_009785130.1"/>
</dbReference>
<sequence>MSTTAGTSCSVFYSRGVGQDKDSFDAIYEAMNGSSKFLPGEIIMAILLALTVKPLLRFKSVCRSWHALILSLPFINMHHDRAKRNNLICFYKQHVYNSVSVCEDETITDLLLPPPTLPKRCRQIVVAAACRGMVCFSSASCSNSAVVWNIATREYRIFNGIGRGDIDGRSYYSIATGFTFLPIINDYKLVRVIIYANQTAYIKITRWNGDNSSIPAKEMLTDFPYSIVQHGHCLNANDAIHWIRHDKVGPVLSIVIAFDMVEEKFRQIATPFNQEKPIRHYHRKLALLKESTLAIFGSSVSSTGYLSFHIWALKNYRGVSESWAKQFTFEATSLLCYDLQPWGFWLNGEVVFYRMEETPGKMGLYDIHTNQIKDFPVDIDFDHLLHYSSIIHYKESLVPLPQMKKNKMTNNVCCNHCPFQNDQFNIN</sequence>
<dbReference type="GeneID" id="104232034"/>
<dbReference type="SUPFAM" id="SSF81383">
    <property type="entry name" value="F-box domain"/>
    <property type="match status" value="1"/>
</dbReference>
<evidence type="ECO:0000259" key="1">
    <source>
        <dbReference type="SMART" id="SM00256"/>
    </source>
</evidence>
<dbReference type="InterPro" id="IPR036047">
    <property type="entry name" value="F-box-like_dom_sf"/>
</dbReference>
<dbReference type="PANTHER" id="PTHR31672">
    <property type="entry name" value="BNACNNG10540D PROTEIN"/>
    <property type="match status" value="1"/>
</dbReference>
<dbReference type="SMART" id="SM00256">
    <property type="entry name" value="FBOX"/>
    <property type="match status" value="1"/>
</dbReference>
<keyword evidence="2" id="KW-1185">Reference proteome</keyword>
<feature type="domain" description="F-box" evidence="1">
    <location>
        <begin position="38"/>
        <end position="77"/>
    </location>
</feature>
<dbReference type="InterPro" id="IPR013187">
    <property type="entry name" value="F-box-assoc_dom_typ3"/>
</dbReference>